<dbReference type="EMBL" id="JARIHO010000025">
    <property type="protein sequence ID" value="KAJ7342341.1"/>
    <property type="molecule type" value="Genomic_DNA"/>
</dbReference>
<accession>A0AAD6ZVB4</accession>
<reference evidence="2" key="1">
    <citation type="submission" date="2023-03" db="EMBL/GenBank/DDBJ databases">
        <title>Massive genome expansion in bonnet fungi (Mycena s.s.) driven by repeated elements and novel gene families across ecological guilds.</title>
        <authorList>
            <consortium name="Lawrence Berkeley National Laboratory"/>
            <person name="Harder C.B."/>
            <person name="Miyauchi S."/>
            <person name="Viragh M."/>
            <person name="Kuo A."/>
            <person name="Thoen E."/>
            <person name="Andreopoulos B."/>
            <person name="Lu D."/>
            <person name="Skrede I."/>
            <person name="Drula E."/>
            <person name="Henrissat B."/>
            <person name="Morin E."/>
            <person name="Kohler A."/>
            <person name="Barry K."/>
            <person name="LaButti K."/>
            <person name="Morin E."/>
            <person name="Salamov A."/>
            <person name="Lipzen A."/>
            <person name="Mereny Z."/>
            <person name="Hegedus B."/>
            <person name="Baldrian P."/>
            <person name="Stursova M."/>
            <person name="Weitz H."/>
            <person name="Taylor A."/>
            <person name="Grigoriev I.V."/>
            <person name="Nagy L.G."/>
            <person name="Martin F."/>
            <person name="Kauserud H."/>
        </authorList>
    </citation>
    <scope>NUCLEOTIDE SEQUENCE</scope>
    <source>
        <strain evidence="2">CBHHK002</strain>
    </source>
</reference>
<sequence>MDRRDGTGDGMKAGGRKEPLAIPHNDETSIRSRWEQAPSVRLTCRTRSALQRQDFMQGNGKINACLSTGLSPENQYKRHVDAQCRKYLGLRAYRIKGLCPSISLLVRYARPFRGSLTRRSLCVPAAAAASQPTLHMSSAALAHAAQHLRQARALHPRLLSVPMVVPFQLATSYSPRLRLGTPAPSSLAASSPPEPPRNEPMMLKLTRLHASMTGVVPPSPMRVPPSRPLPPQLPPTPIPVRVKRRRRDHKFAAQGEQASEDEAREGECSPGYNVDADMDEPPSRREARAQYSVDGADALDPHRQARDQLRSPSTWLRLSRLAKRLGYHAAILADAAKRGFGLRIFVLPYLQKKCKKLYSQRWTVFNFELNKTNCWKRTGRESTSPPATDTGVFDDVEAALP</sequence>
<feature type="compositionally biased region" description="Low complexity" evidence="1">
    <location>
        <begin position="182"/>
        <end position="191"/>
    </location>
</feature>
<feature type="region of interest" description="Disordered" evidence="1">
    <location>
        <begin position="1"/>
        <end position="26"/>
    </location>
</feature>
<evidence type="ECO:0000313" key="2">
    <source>
        <dbReference type="EMBL" id="KAJ7342341.1"/>
    </source>
</evidence>
<dbReference type="AlphaFoldDB" id="A0AAD6ZVB4"/>
<feature type="region of interest" description="Disordered" evidence="1">
    <location>
        <begin position="213"/>
        <end position="288"/>
    </location>
</feature>
<feature type="compositionally biased region" description="Basic and acidic residues" evidence="1">
    <location>
        <begin position="15"/>
        <end position="26"/>
    </location>
</feature>
<name>A0AAD6ZVB4_9AGAR</name>
<proteinExistence type="predicted"/>
<keyword evidence="3" id="KW-1185">Reference proteome</keyword>
<organism evidence="2 3">
    <name type="scientific">Mycena albidolilacea</name>
    <dbReference type="NCBI Taxonomy" id="1033008"/>
    <lineage>
        <taxon>Eukaryota</taxon>
        <taxon>Fungi</taxon>
        <taxon>Dikarya</taxon>
        <taxon>Basidiomycota</taxon>
        <taxon>Agaricomycotina</taxon>
        <taxon>Agaricomycetes</taxon>
        <taxon>Agaricomycetidae</taxon>
        <taxon>Agaricales</taxon>
        <taxon>Marasmiineae</taxon>
        <taxon>Mycenaceae</taxon>
        <taxon>Mycena</taxon>
    </lineage>
</organism>
<feature type="compositionally biased region" description="Pro residues" evidence="1">
    <location>
        <begin position="217"/>
        <end position="238"/>
    </location>
</feature>
<gene>
    <name evidence="2" type="ORF">DFH08DRAFT_938318</name>
</gene>
<protein>
    <submittedName>
        <fullName evidence="2">Uncharacterized protein</fullName>
    </submittedName>
</protein>
<feature type="region of interest" description="Disordered" evidence="1">
    <location>
        <begin position="179"/>
        <end position="200"/>
    </location>
</feature>
<comment type="caution">
    <text evidence="2">The sequence shown here is derived from an EMBL/GenBank/DDBJ whole genome shotgun (WGS) entry which is preliminary data.</text>
</comment>
<evidence type="ECO:0000256" key="1">
    <source>
        <dbReference type="SAM" id="MobiDB-lite"/>
    </source>
</evidence>
<evidence type="ECO:0000313" key="3">
    <source>
        <dbReference type="Proteomes" id="UP001218218"/>
    </source>
</evidence>
<dbReference type="Proteomes" id="UP001218218">
    <property type="component" value="Unassembled WGS sequence"/>
</dbReference>